<organism evidence="2">
    <name type="scientific">hydrothermal vent metagenome</name>
    <dbReference type="NCBI Taxonomy" id="652676"/>
    <lineage>
        <taxon>unclassified sequences</taxon>
        <taxon>metagenomes</taxon>
        <taxon>ecological metagenomes</taxon>
    </lineage>
</organism>
<dbReference type="PANTHER" id="PTHR40031:SF1">
    <property type="entry name" value="MEMBRANE-BOUND METAL-DEPENDENT HYDROLASE"/>
    <property type="match status" value="1"/>
</dbReference>
<dbReference type="InterPro" id="IPR053170">
    <property type="entry name" value="Transcription_regulator"/>
</dbReference>
<keyword evidence="1" id="KW-1133">Transmembrane helix</keyword>
<keyword evidence="1" id="KW-0472">Membrane</keyword>
<feature type="transmembrane region" description="Helical" evidence="1">
    <location>
        <begin position="55"/>
        <end position="73"/>
    </location>
</feature>
<sequence length="300" mass="34875">MDPATHILTGTLLSKCFPKRKAALATLVFAANAPDLDYITYLWGADVFLRYHRGITHGIGFLVLFSLLMGFLMHGIFRKGFVYFSVISFAGYGSHLILDLFNRYPTRILSPFDWSKYSLDLLFIIDPYITGALLLGVILTMKKDNMRRLIAVATMILISFYLTGRFYLKGMAEDFLRTRMDEYNYHLFPLPNDFLRWWFVTDSAGVYKIGTVDLFTQRVSVNDKFVYSEKAPEVKESKQLRVVKNFLYFARFPLPEIKREGNETIVTWHELSYSFLPGEHFIARVKFDKMGKAVQEYIKF</sequence>
<reference evidence="2" key="1">
    <citation type="submission" date="2018-06" db="EMBL/GenBank/DDBJ databases">
        <authorList>
            <person name="Zhirakovskaya E."/>
        </authorList>
    </citation>
    <scope>NUCLEOTIDE SEQUENCE</scope>
</reference>
<evidence type="ECO:0000313" key="2">
    <source>
        <dbReference type="EMBL" id="VAX27526.1"/>
    </source>
</evidence>
<feature type="transmembrane region" description="Helical" evidence="1">
    <location>
        <begin position="80"/>
        <end position="101"/>
    </location>
</feature>
<dbReference type="AlphaFoldDB" id="A0A3B1CAI6"/>
<evidence type="ECO:0000256" key="1">
    <source>
        <dbReference type="SAM" id="Phobius"/>
    </source>
</evidence>
<dbReference type="InterPro" id="IPR007404">
    <property type="entry name" value="YdjM-like"/>
</dbReference>
<evidence type="ECO:0008006" key="3">
    <source>
        <dbReference type="Google" id="ProtNLM"/>
    </source>
</evidence>
<keyword evidence="1" id="KW-0812">Transmembrane</keyword>
<gene>
    <name evidence="2" type="ORF">MNBD_NITROSPIRAE02-1153</name>
</gene>
<dbReference type="PANTHER" id="PTHR40031">
    <property type="entry name" value="HYPOTHETICAL MEMBRANE SPANNING PROTEIN"/>
    <property type="match status" value="1"/>
</dbReference>
<feature type="transmembrane region" description="Helical" evidence="1">
    <location>
        <begin position="148"/>
        <end position="168"/>
    </location>
</feature>
<dbReference type="EMBL" id="UOGH01000048">
    <property type="protein sequence ID" value="VAX27526.1"/>
    <property type="molecule type" value="Genomic_DNA"/>
</dbReference>
<dbReference type="Pfam" id="PF04307">
    <property type="entry name" value="YdjM"/>
    <property type="match status" value="1"/>
</dbReference>
<accession>A0A3B1CAI6</accession>
<proteinExistence type="predicted"/>
<name>A0A3B1CAI6_9ZZZZ</name>
<feature type="transmembrane region" description="Helical" evidence="1">
    <location>
        <begin position="121"/>
        <end position="141"/>
    </location>
</feature>
<protein>
    <recommendedName>
        <fullName evidence="3">Metal-dependent hydrolase</fullName>
    </recommendedName>
</protein>